<dbReference type="Pfam" id="PF21716">
    <property type="entry name" value="dnstrm_HI1420"/>
    <property type="match status" value="1"/>
</dbReference>
<dbReference type="Proteomes" id="UP001214201">
    <property type="component" value="Chromosome"/>
</dbReference>
<name>A0A2S7DG10_9XANT</name>
<protein>
    <submittedName>
        <fullName evidence="1 2">Addiction module antidote protein</fullName>
    </submittedName>
</protein>
<organism evidence="1 3">
    <name type="scientific">Xanthomonas cucurbitae</name>
    <dbReference type="NCBI Taxonomy" id="56453"/>
    <lineage>
        <taxon>Bacteria</taxon>
        <taxon>Pseudomonadati</taxon>
        <taxon>Pseudomonadota</taxon>
        <taxon>Gammaproteobacteria</taxon>
        <taxon>Lysobacterales</taxon>
        <taxon>Lysobacteraceae</taxon>
        <taxon>Xanthomonas</taxon>
    </lineage>
</organism>
<sequence>MSNRKHAASVSHSEATIAELRADRGFALEYLKSALEELDNPEHRAAGLLALRDVAEAYGGLATVAQEAGITREALYRALSPTGNPTLKTLLAVLHAVGMRLSVAPAEPIVSHA</sequence>
<dbReference type="PANTHER" id="PTHR40275:SF1">
    <property type="entry name" value="SSL7038 PROTEIN"/>
    <property type="match status" value="1"/>
</dbReference>
<evidence type="ECO:0000313" key="3">
    <source>
        <dbReference type="Proteomes" id="UP000239561"/>
    </source>
</evidence>
<dbReference type="EMBL" id="CP082214">
    <property type="protein sequence ID" value="WDM70329.1"/>
    <property type="molecule type" value="Genomic_DNA"/>
</dbReference>
<dbReference type="Proteomes" id="UP000239561">
    <property type="component" value="Unassembled WGS sequence"/>
</dbReference>
<evidence type="ECO:0000313" key="1">
    <source>
        <dbReference type="EMBL" id="PPU72742.1"/>
    </source>
</evidence>
<dbReference type="InterPro" id="IPR010982">
    <property type="entry name" value="Lambda_DNA-bd_dom_sf"/>
</dbReference>
<dbReference type="NCBIfam" id="TIGR02684">
    <property type="entry name" value="dnstrm_HI1420"/>
    <property type="match status" value="1"/>
</dbReference>
<dbReference type="GO" id="GO:0003677">
    <property type="term" value="F:DNA binding"/>
    <property type="evidence" value="ECO:0007669"/>
    <property type="project" value="InterPro"/>
</dbReference>
<accession>A0A2S7DG10</accession>
<dbReference type="AlphaFoldDB" id="A0A2S7DG10"/>
<dbReference type="OrthoDB" id="9798416at2"/>
<dbReference type="SUPFAM" id="SSF47413">
    <property type="entry name" value="lambda repressor-like DNA-binding domains"/>
    <property type="match status" value="1"/>
</dbReference>
<evidence type="ECO:0000313" key="2">
    <source>
        <dbReference type="EMBL" id="WDM70329.1"/>
    </source>
</evidence>
<dbReference type="InterPro" id="IPR014057">
    <property type="entry name" value="HI1420"/>
</dbReference>
<proteinExistence type="predicted"/>
<gene>
    <name evidence="2" type="ORF">K6978_12885</name>
    <name evidence="1" type="ORF">XcuCFBP2542_17135</name>
</gene>
<evidence type="ECO:0000313" key="4">
    <source>
        <dbReference type="Proteomes" id="UP001214201"/>
    </source>
</evidence>
<dbReference type="PANTHER" id="PTHR40275">
    <property type="entry name" value="SSL7038 PROTEIN"/>
    <property type="match status" value="1"/>
</dbReference>
<dbReference type="EMBL" id="MDED01000049">
    <property type="protein sequence ID" value="PPU72742.1"/>
    <property type="molecule type" value="Genomic_DNA"/>
</dbReference>
<reference evidence="2 4" key="2">
    <citation type="submission" date="2021-08" db="EMBL/GenBank/DDBJ databases">
        <title>Genome sequences of Xanthomonas cucurbitae isolates from 5 Midwestern US states.</title>
        <authorList>
            <person name="Hind S.R."/>
        </authorList>
    </citation>
    <scope>NUCLEOTIDE SEQUENCE [LARGE SCALE GENOMIC DNA]</scope>
    <source>
        <strain evidence="2 4">OH_261</strain>
    </source>
</reference>
<dbReference type="RefSeq" id="WP_104605247.1">
    <property type="nucleotide sequence ID" value="NZ_CP033326.1"/>
</dbReference>
<reference evidence="1 3" key="1">
    <citation type="submission" date="2016-08" db="EMBL/GenBank/DDBJ databases">
        <authorList>
            <person name="Seilhamer J.J."/>
        </authorList>
    </citation>
    <scope>NUCLEOTIDE SEQUENCE [LARGE SCALE GENOMIC DNA]</scope>
    <source>
        <strain evidence="1 3">CFBP2542</strain>
    </source>
</reference>
<keyword evidence="4" id="KW-1185">Reference proteome</keyword>